<keyword evidence="2" id="KW-1133">Transmembrane helix</keyword>
<keyword evidence="4" id="KW-1185">Reference proteome</keyword>
<evidence type="ECO:0000313" key="3">
    <source>
        <dbReference type="EMBL" id="SCG75180.1"/>
    </source>
</evidence>
<feature type="region of interest" description="Disordered" evidence="1">
    <location>
        <begin position="59"/>
        <end position="129"/>
    </location>
</feature>
<name>A0A1C5JX73_9ACTN</name>
<keyword evidence="2" id="KW-0812">Transmembrane</keyword>
<feature type="compositionally biased region" description="Low complexity" evidence="1">
    <location>
        <begin position="75"/>
        <end position="118"/>
    </location>
</feature>
<evidence type="ECO:0000256" key="2">
    <source>
        <dbReference type="SAM" id="Phobius"/>
    </source>
</evidence>
<reference evidence="3 4" key="1">
    <citation type="submission" date="2016-06" db="EMBL/GenBank/DDBJ databases">
        <authorList>
            <person name="Kjaerup R.B."/>
            <person name="Dalgaard T.S."/>
            <person name="Juul-Madsen H.R."/>
        </authorList>
    </citation>
    <scope>NUCLEOTIDE SEQUENCE [LARGE SCALE GENOMIC DNA]</scope>
    <source>
        <strain evidence="3 4">DSM 45097</strain>
    </source>
</reference>
<dbReference type="EMBL" id="LT607751">
    <property type="protein sequence ID" value="SCG75180.1"/>
    <property type="molecule type" value="Genomic_DNA"/>
</dbReference>
<sequence length="422" mass="43025">MDEEEQLRERLAAVDVPASRIEVEALLGAGRRAAFRRRSLRASGGVALATAALLAVPSALTGGTGRPADRSALGTAATTPAATTPAATSPARATPAATTPARVTPPATPATAVADPATGCRPAELPVPPGMRSVEPAAVDPTGRYVVGNGSVGQDFRPILWTDGKPRALPVPGTSVQATAVNAGGVVVGLVQNGSQEYVARYADGVWTRLRTPPGKWHPYPTPKINRAGDVVINVEPSGNSGGEGSFALLWKAGSTTAVRLPLPAGANVHDITDDGTLVGGTYADGVGVAAYVWNQRGDGRRLAVPAGQTGLAYAAQGDWVTGGAWPSESVARWNLRTGQVIVGPRWTHGAGSEPYGPGTAVNASGWAVALGTVLRAEEPVELTLPDGQIGRAADVSDGGLVVGSAFTDPGSRHLGPRAWRC</sequence>
<protein>
    <submittedName>
        <fullName evidence="3">Uncharacterized protein</fullName>
    </submittedName>
</protein>
<accession>A0A1C5JX73</accession>
<evidence type="ECO:0000256" key="1">
    <source>
        <dbReference type="SAM" id="MobiDB-lite"/>
    </source>
</evidence>
<evidence type="ECO:0000313" key="4">
    <source>
        <dbReference type="Proteomes" id="UP000198210"/>
    </source>
</evidence>
<organism evidence="3 4">
    <name type="scientific">Micromonospora siamensis</name>
    <dbReference type="NCBI Taxonomy" id="299152"/>
    <lineage>
        <taxon>Bacteria</taxon>
        <taxon>Bacillati</taxon>
        <taxon>Actinomycetota</taxon>
        <taxon>Actinomycetes</taxon>
        <taxon>Micromonosporales</taxon>
        <taxon>Micromonosporaceae</taxon>
        <taxon>Micromonospora</taxon>
    </lineage>
</organism>
<keyword evidence="2" id="KW-0472">Membrane</keyword>
<dbReference type="AlphaFoldDB" id="A0A1C5JX73"/>
<proteinExistence type="predicted"/>
<feature type="transmembrane region" description="Helical" evidence="2">
    <location>
        <begin position="40"/>
        <end position="60"/>
    </location>
</feature>
<dbReference type="Proteomes" id="UP000198210">
    <property type="component" value="Chromosome I"/>
</dbReference>
<gene>
    <name evidence="3" type="ORF">GA0074704_5133</name>
</gene>